<sequence length="213" mass="24384">MKITNSFIENSINCANTIIKNCLENKLRCRDPPLSTSRLLRTLGLSEYQERNYWKIAKEVSKLGNIPIYKYSNIEFDLITEVRNEKIYSVNNIPVDYIDCRFLEDKCKITNKGFAFYVYINGNIEKSSLKINAINILNLLAMHNTDLAFGLLSSISGVIYNGNAGFEALLENVLRLIKIQIVNLILPKTPQNLNELLKLSKLLRDLSKQFGFI</sequence>
<dbReference type="KEGG" id="clg:Calag_0239"/>
<dbReference type="EMBL" id="CP003378">
    <property type="protein sequence ID" value="AFZ70021.1"/>
    <property type="molecule type" value="Genomic_DNA"/>
</dbReference>
<dbReference type="Proteomes" id="UP000010469">
    <property type="component" value="Chromosome"/>
</dbReference>
<dbReference type="HOGENOM" id="CLU_1318467_0_0_2"/>
<dbReference type="RefSeq" id="WP_015231919.1">
    <property type="nucleotide sequence ID" value="NC_019791.1"/>
</dbReference>
<proteinExistence type="predicted"/>
<name>L0A859_CALLD</name>
<protein>
    <submittedName>
        <fullName evidence="1">Uncharacterized protein</fullName>
    </submittedName>
</protein>
<dbReference type="STRING" id="1056495.Calag_0239"/>
<dbReference type="AlphaFoldDB" id="L0A859"/>
<reference evidence="2" key="1">
    <citation type="submission" date="2012-03" db="EMBL/GenBank/DDBJ databases">
        <title>Complete genome of Caldisphaera lagunensis DSM 15908.</title>
        <authorList>
            <person name="Lucas S."/>
            <person name="Copeland A."/>
            <person name="Lapidus A."/>
            <person name="Glavina del Rio T."/>
            <person name="Dalin E."/>
            <person name="Tice H."/>
            <person name="Bruce D."/>
            <person name="Goodwin L."/>
            <person name="Pitluck S."/>
            <person name="Peters L."/>
            <person name="Mikhailova N."/>
            <person name="Teshima H."/>
            <person name="Kyrpides N."/>
            <person name="Mavromatis K."/>
            <person name="Ivanova N."/>
            <person name="Brettin T."/>
            <person name="Detter J.C."/>
            <person name="Han C."/>
            <person name="Larimer F."/>
            <person name="Land M."/>
            <person name="Hauser L."/>
            <person name="Markowitz V."/>
            <person name="Cheng J.-F."/>
            <person name="Hugenholtz P."/>
            <person name="Woyke T."/>
            <person name="Wu D."/>
            <person name="Spring S."/>
            <person name="Schroeder M."/>
            <person name="Brambilla E."/>
            <person name="Klenk H.-P."/>
            <person name="Eisen J.A."/>
        </authorList>
    </citation>
    <scope>NUCLEOTIDE SEQUENCE [LARGE SCALE GENOMIC DNA]</scope>
    <source>
        <strain evidence="2">DSM 15908 / JCM 11604 / IC-154</strain>
    </source>
</reference>
<gene>
    <name evidence="1" type="ordered locus">Calag_0239</name>
</gene>
<dbReference type="eggNOG" id="arCOG13717">
    <property type="taxonomic scope" value="Archaea"/>
</dbReference>
<dbReference type="GeneID" id="14211499"/>
<keyword evidence="2" id="KW-1185">Reference proteome</keyword>
<dbReference type="InParanoid" id="L0A859"/>
<organism evidence="1 2">
    <name type="scientific">Caldisphaera lagunensis (strain DSM 15908 / JCM 11604 / ANMR 0165 / IC-154)</name>
    <dbReference type="NCBI Taxonomy" id="1056495"/>
    <lineage>
        <taxon>Archaea</taxon>
        <taxon>Thermoproteota</taxon>
        <taxon>Thermoprotei</taxon>
        <taxon>Acidilobales</taxon>
        <taxon>Caldisphaeraceae</taxon>
        <taxon>Caldisphaera</taxon>
    </lineage>
</organism>
<accession>L0A859</accession>
<evidence type="ECO:0000313" key="1">
    <source>
        <dbReference type="EMBL" id="AFZ70021.1"/>
    </source>
</evidence>
<evidence type="ECO:0000313" key="2">
    <source>
        <dbReference type="Proteomes" id="UP000010469"/>
    </source>
</evidence>